<evidence type="ECO:0000313" key="5">
    <source>
        <dbReference type="EMBL" id="KGE86894.1"/>
    </source>
</evidence>
<dbReference type="SUPFAM" id="SSF52540">
    <property type="entry name" value="P-loop containing nucleoside triphosphate hydrolases"/>
    <property type="match status" value="1"/>
</dbReference>
<protein>
    <recommendedName>
        <fullName evidence="4">ABC transporter domain-containing protein</fullName>
    </recommendedName>
</protein>
<evidence type="ECO:0000256" key="1">
    <source>
        <dbReference type="ARBA" id="ARBA00022448"/>
    </source>
</evidence>
<dbReference type="OrthoDB" id="9808363at2"/>
<dbReference type="GO" id="GO:0005524">
    <property type="term" value="F:ATP binding"/>
    <property type="evidence" value="ECO:0007669"/>
    <property type="project" value="UniProtKB-KW"/>
</dbReference>
<dbReference type="PANTHER" id="PTHR42939">
    <property type="entry name" value="ABC TRANSPORTER ATP-BINDING PROTEIN ALBC-RELATED"/>
    <property type="match status" value="1"/>
</dbReference>
<dbReference type="RefSeq" id="WP_044223429.1">
    <property type="nucleotide sequence ID" value="NZ_JBKAGJ010000009.1"/>
</dbReference>
<dbReference type="Pfam" id="PF00005">
    <property type="entry name" value="ABC_tran"/>
    <property type="match status" value="1"/>
</dbReference>
<reference evidence="5 6" key="1">
    <citation type="journal article" date="2014" name="Int. J. Syst. Evol. Microbiol.">
        <title>Phaeodactylibacter xiamenensis gen. nov., sp. nov., a member of the family Saprospiraceae isolated from the marine alga Phaeodactylum tricornutum.</title>
        <authorList>
            <person name="Chen Z.Jr."/>
            <person name="Lei X."/>
            <person name="Lai Q."/>
            <person name="Li Y."/>
            <person name="Zhang B."/>
            <person name="Zhang J."/>
            <person name="Zhang H."/>
            <person name="Yang L."/>
            <person name="Zheng W."/>
            <person name="Tian Y."/>
            <person name="Yu Z."/>
            <person name="Xu H.Jr."/>
            <person name="Zheng T."/>
        </authorList>
    </citation>
    <scope>NUCLEOTIDE SEQUENCE [LARGE SCALE GENOMIC DNA]</scope>
    <source>
        <strain evidence="5 6">KD52</strain>
    </source>
</reference>
<feature type="domain" description="ABC transporter" evidence="4">
    <location>
        <begin position="2"/>
        <end position="218"/>
    </location>
</feature>
<dbReference type="EMBL" id="JPOS01000039">
    <property type="protein sequence ID" value="KGE86894.1"/>
    <property type="molecule type" value="Genomic_DNA"/>
</dbReference>
<dbReference type="CDD" id="cd03230">
    <property type="entry name" value="ABC_DR_subfamily_A"/>
    <property type="match status" value="1"/>
</dbReference>
<evidence type="ECO:0000313" key="6">
    <source>
        <dbReference type="Proteomes" id="UP000029736"/>
    </source>
</evidence>
<dbReference type="SMART" id="SM00382">
    <property type="entry name" value="AAA"/>
    <property type="match status" value="1"/>
</dbReference>
<dbReference type="InterPro" id="IPR027417">
    <property type="entry name" value="P-loop_NTPase"/>
</dbReference>
<dbReference type="InterPro" id="IPR051782">
    <property type="entry name" value="ABC_Transporter_VariousFunc"/>
</dbReference>
<evidence type="ECO:0000259" key="4">
    <source>
        <dbReference type="PROSITE" id="PS50893"/>
    </source>
</evidence>
<comment type="caution">
    <text evidence="5">The sequence shown here is derived from an EMBL/GenBank/DDBJ whole genome shotgun (WGS) entry which is preliminary data.</text>
</comment>
<dbReference type="PANTHER" id="PTHR42939:SF1">
    <property type="entry name" value="ABC TRANSPORTER ATP-BINDING PROTEIN ALBC-RELATED"/>
    <property type="match status" value="1"/>
</dbReference>
<dbReference type="PROSITE" id="PS50893">
    <property type="entry name" value="ABC_TRANSPORTER_2"/>
    <property type="match status" value="1"/>
</dbReference>
<gene>
    <name evidence="5" type="ORF">IX84_17710</name>
</gene>
<sequence>MLNISNLTAGYGNTLILDTINLKAAAGEVHGILGVNGAGKTTFFKALCRLGPAFSGEVSWQGAPLSPAGMGYLPAEPYFYPYQTGQEYLELCSHRNPGFRIDKWNGLFQLPLKDLTETYSTGMRKKLALLGILAGGYQVLLLDEPFSGLDLESTEILYEILEELRRNGLCLLLSSHIMATVRQVCDRASYLSEGQIQETFDKDDFPALEQFVKTKIHDRTKAAWAEIRKPS</sequence>
<proteinExistence type="predicted"/>
<name>A0A098S3H5_9BACT</name>
<keyword evidence="6" id="KW-1185">Reference proteome</keyword>
<keyword evidence="1" id="KW-0813">Transport</keyword>
<dbReference type="GO" id="GO:0016887">
    <property type="term" value="F:ATP hydrolysis activity"/>
    <property type="evidence" value="ECO:0007669"/>
    <property type="project" value="InterPro"/>
</dbReference>
<evidence type="ECO:0000256" key="2">
    <source>
        <dbReference type="ARBA" id="ARBA00022741"/>
    </source>
</evidence>
<keyword evidence="2" id="KW-0547">Nucleotide-binding</keyword>
<dbReference type="InterPro" id="IPR003439">
    <property type="entry name" value="ABC_transporter-like_ATP-bd"/>
</dbReference>
<organism evidence="5 6">
    <name type="scientific">Phaeodactylibacter xiamenensis</name>
    <dbReference type="NCBI Taxonomy" id="1524460"/>
    <lineage>
        <taxon>Bacteria</taxon>
        <taxon>Pseudomonadati</taxon>
        <taxon>Bacteroidota</taxon>
        <taxon>Saprospiria</taxon>
        <taxon>Saprospirales</taxon>
        <taxon>Haliscomenobacteraceae</taxon>
        <taxon>Phaeodactylibacter</taxon>
    </lineage>
</organism>
<dbReference type="Proteomes" id="UP000029736">
    <property type="component" value="Unassembled WGS sequence"/>
</dbReference>
<dbReference type="STRING" id="1524460.IX84_17710"/>
<dbReference type="Gene3D" id="3.40.50.300">
    <property type="entry name" value="P-loop containing nucleotide triphosphate hydrolases"/>
    <property type="match status" value="1"/>
</dbReference>
<keyword evidence="3" id="KW-0067">ATP-binding</keyword>
<accession>A0A098S3H5</accession>
<dbReference type="InterPro" id="IPR003593">
    <property type="entry name" value="AAA+_ATPase"/>
</dbReference>
<evidence type="ECO:0000256" key="3">
    <source>
        <dbReference type="ARBA" id="ARBA00022840"/>
    </source>
</evidence>
<dbReference type="AlphaFoldDB" id="A0A098S3H5"/>